<organism evidence="1 2">
    <name type="scientific">Ascaris lumbricoides</name>
    <name type="common">Giant roundworm</name>
    <dbReference type="NCBI Taxonomy" id="6252"/>
    <lineage>
        <taxon>Eukaryota</taxon>
        <taxon>Metazoa</taxon>
        <taxon>Ecdysozoa</taxon>
        <taxon>Nematoda</taxon>
        <taxon>Chromadorea</taxon>
        <taxon>Rhabditida</taxon>
        <taxon>Spirurina</taxon>
        <taxon>Ascaridomorpha</taxon>
        <taxon>Ascaridoidea</taxon>
        <taxon>Ascarididae</taxon>
        <taxon>Ascaris</taxon>
    </lineage>
</organism>
<reference evidence="2" key="1">
    <citation type="submission" date="2017-02" db="UniProtKB">
        <authorList>
            <consortium name="WormBaseParasite"/>
        </authorList>
    </citation>
    <scope>IDENTIFICATION</scope>
</reference>
<name>A0A0M3HJB3_ASCLU</name>
<protein>
    <submittedName>
        <fullName evidence="2">Uncharacterized protein</fullName>
    </submittedName>
</protein>
<dbReference type="WBParaSite" id="ALUE_0000160801-mRNA-1">
    <property type="protein sequence ID" value="ALUE_0000160801-mRNA-1"/>
    <property type="gene ID" value="ALUE_0000160801"/>
</dbReference>
<sequence length="35" mass="4172">MLLRLRSISMPICVTHSLNAGTRELYFRQHHLIYT</sequence>
<evidence type="ECO:0000313" key="2">
    <source>
        <dbReference type="WBParaSite" id="ALUE_0000160801-mRNA-1"/>
    </source>
</evidence>
<proteinExistence type="predicted"/>
<keyword evidence="1" id="KW-1185">Reference proteome</keyword>
<dbReference type="Proteomes" id="UP000036681">
    <property type="component" value="Unplaced"/>
</dbReference>
<evidence type="ECO:0000313" key="1">
    <source>
        <dbReference type="Proteomes" id="UP000036681"/>
    </source>
</evidence>
<accession>A0A0M3HJB3</accession>
<dbReference type="AlphaFoldDB" id="A0A0M3HJB3"/>